<reference evidence="1" key="1">
    <citation type="submission" date="2014-09" db="EMBL/GenBank/DDBJ databases">
        <authorList>
            <person name="Magalhaes I.L.F."/>
            <person name="Oliveira U."/>
            <person name="Santos F.R."/>
            <person name="Vidigal T.H.D.A."/>
            <person name="Brescovit A.D."/>
            <person name="Santos A.J."/>
        </authorList>
    </citation>
    <scope>NUCLEOTIDE SEQUENCE</scope>
    <source>
        <tissue evidence="1">Shoot tissue taken approximately 20 cm above the soil surface</tissue>
    </source>
</reference>
<reference evidence="1" key="2">
    <citation type="journal article" date="2015" name="Data Brief">
        <title>Shoot transcriptome of the giant reed, Arundo donax.</title>
        <authorList>
            <person name="Barrero R.A."/>
            <person name="Guerrero F.D."/>
            <person name="Moolhuijzen P."/>
            <person name="Goolsby J.A."/>
            <person name="Tidwell J."/>
            <person name="Bellgard S.E."/>
            <person name="Bellgard M.I."/>
        </authorList>
    </citation>
    <scope>NUCLEOTIDE SEQUENCE</scope>
    <source>
        <tissue evidence="1">Shoot tissue taken approximately 20 cm above the soil surface</tissue>
    </source>
</reference>
<name>A0A0A9A0W4_ARUDO</name>
<sequence length="27" mass="3089">MWRPLSQMISKMLGQSLWCLAESFACA</sequence>
<protein>
    <submittedName>
        <fullName evidence="1">Uncharacterized protein</fullName>
    </submittedName>
</protein>
<dbReference type="EMBL" id="GBRH01255270">
    <property type="protein sequence ID" value="JAD42625.1"/>
    <property type="molecule type" value="Transcribed_RNA"/>
</dbReference>
<evidence type="ECO:0000313" key="1">
    <source>
        <dbReference type="EMBL" id="JAD42625.1"/>
    </source>
</evidence>
<organism evidence="1">
    <name type="scientific">Arundo donax</name>
    <name type="common">Giant reed</name>
    <name type="synonym">Donax arundinaceus</name>
    <dbReference type="NCBI Taxonomy" id="35708"/>
    <lineage>
        <taxon>Eukaryota</taxon>
        <taxon>Viridiplantae</taxon>
        <taxon>Streptophyta</taxon>
        <taxon>Embryophyta</taxon>
        <taxon>Tracheophyta</taxon>
        <taxon>Spermatophyta</taxon>
        <taxon>Magnoliopsida</taxon>
        <taxon>Liliopsida</taxon>
        <taxon>Poales</taxon>
        <taxon>Poaceae</taxon>
        <taxon>PACMAD clade</taxon>
        <taxon>Arundinoideae</taxon>
        <taxon>Arundineae</taxon>
        <taxon>Arundo</taxon>
    </lineage>
</organism>
<accession>A0A0A9A0W4</accession>
<dbReference type="AlphaFoldDB" id="A0A0A9A0W4"/>
<proteinExistence type="predicted"/>